<name>D9PMB2_9ZZZZ</name>
<dbReference type="Pfam" id="PF00690">
    <property type="entry name" value="Cation_ATPase_N"/>
    <property type="match status" value="1"/>
</dbReference>
<evidence type="ECO:0000313" key="3">
    <source>
        <dbReference type="EMBL" id="EFK95288.1"/>
    </source>
</evidence>
<dbReference type="SUPFAM" id="SSF81653">
    <property type="entry name" value="Calcium ATPase, transduction domain A"/>
    <property type="match status" value="1"/>
</dbReference>
<proteinExistence type="predicted"/>
<feature type="transmembrane region" description="Helical" evidence="1">
    <location>
        <begin position="92"/>
        <end position="110"/>
    </location>
</feature>
<dbReference type="Pfam" id="PF00122">
    <property type="entry name" value="E1-E2_ATPase"/>
    <property type="match status" value="1"/>
</dbReference>
<organism evidence="3">
    <name type="scientific">sediment metagenome</name>
    <dbReference type="NCBI Taxonomy" id="749907"/>
    <lineage>
        <taxon>unclassified sequences</taxon>
        <taxon>metagenomes</taxon>
        <taxon>ecological metagenomes</taxon>
    </lineage>
</organism>
<dbReference type="InterPro" id="IPR008250">
    <property type="entry name" value="ATPase_P-typ_transduc_dom_A_sf"/>
</dbReference>
<dbReference type="EMBL" id="ADZX01000814">
    <property type="protein sequence ID" value="EFK95288.1"/>
    <property type="molecule type" value="Genomic_DNA"/>
</dbReference>
<dbReference type="Gene3D" id="2.70.150.10">
    <property type="entry name" value="Calcium-transporting ATPase, cytoplasmic transduction domain A"/>
    <property type="match status" value="1"/>
</dbReference>
<keyword evidence="1" id="KW-0472">Membrane</keyword>
<reference evidence="3" key="1">
    <citation type="submission" date="2010-07" db="EMBL/GenBank/DDBJ databases">
        <authorList>
            <consortium name="CONSOLIDER consortium CSD2007-00005"/>
            <person name="Guazzaroni M.-E."/>
            <person name="Richter M."/>
            <person name="Garcia-Salamanca A."/>
            <person name="Yarza P."/>
            <person name="Ferrer M."/>
        </authorList>
    </citation>
    <scope>NUCLEOTIDE SEQUENCE</scope>
</reference>
<accession>D9PMB2</accession>
<dbReference type="Gene3D" id="1.20.1110.10">
    <property type="entry name" value="Calcium-transporting ATPase, transmembrane domain"/>
    <property type="match status" value="1"/>
</dbReference>
<dbReference type="SUPFAM" id="SSF81665">
    <property type="entry name" value="Calcium ATPase, transmembrane domain M"/>
    <property type="match status" value="1"/>
</dbReference>
<reference evidence="3" key="2">
    <citation type="journal article" date="2011" name="Microb. Ecol.">
        <title>Taxonomic and Functional Metagenomic Profiling of the Microbial Community in the Anoxic Sediment of a Sub-saline Shallow Lake (Laguna de Carrizo, Central Spain).</title>
        <authorList>
            <person name="Ferrer M."/>
            <person name="Guazzaroni M.E."/>
            <person name="Richter M."/>
            <person name="Garcia-Salamanca A."/>
            <person name="Yarza P."/>
            <person name="Suarez-Suarez A."/>
            <person name="Solano J."/>
            <person name="Alcaide M."/>
            <person name="van Dillewijn P."/>
            <person name="Molina-Henares M.A."/>
            <person name="Lopez-Cortes N."/>
            <person name="Al-Ramahi Y."/>
            <person name="Guerrero C."/>
            <person name="Acosta A."/>
            <person name="de Eugenio L.I."/>
            <person name="Martinez V."/>
            <person name="Marques S."/>
            <person name="Rojo F."/>
            <person name="Santero E."/>
            <person name="Genilloud O."/>
            <person name="Perez-Perez J."/>
            <person name="Rossello-Mora R."/>
            <person name="Ramos J.L."/>
        </authorList>
    </citation>
    <scope>NUCLEOTIDE SEQUENCE</scope>
</reference>
<dbReference type="InterPro" id="IPR059000">
    <property type="entry name" value="ATPase_P-type_domA"/>
</dbReference>
<sequence length="175" mass="19777">MLKTEVADKLQKLGFDYLAQSPIEELLKIYSTSYKGLFQEDMQKRLEKYGYNEPVKKKRITILTQILTKFLNPLVIVLLIIAGFSLFFGEKISAFLVSLMAIISVALSFFQEYKAGKEAEKLSEMVHTTATVYRNGKPREVNIREIVPGDIVDLFAGDMIQTSMGTMVSLPPQTL</sequence>
<evidence type="ECO:0000259" key="2">
    <source>
        <dbReference type="SMART" id="SM00831"/>
    </source>
</evidence>
<protein>
    <submittedName>
        <fullName evidence="3">Cation transport ATPase</fullName>
    </submittedName>
</protein>
<feature type="transmembrane region" description="Helical" evidence="1">
    <location>
        <begin position="66"/>
        <end position="86"/>
    </location>
</feature>
<evidence type="ECO:0000256" key="1">
    <source>
        <dbReference type="SAM" id="Phobius"/>
    </source>
</evidence>
<dbReference type="InterPro" id="IPR004014">
    <property type="entry name" value="ATPase_P-typ_cation-transptr_N"/>
</dbReference>
<keyword evidence="1" id="KW-0812">Transmembrane</keyword>
<dbReference type="AlphaFoldDB" id="D9PMB2"/>
<feature type="domain" description="Cation-transporting P-type ATPase N-terminal" evidence="2">
    <location>
        <begin position="17"/>
        <end position="90"/>
    </location>
</feature>
<dbReference type="InterPro" id="IPR023298">
    <property type="entry name" value="ATPase_P-typ_TM_dom_sf"/>
</dbReference>
<dbReference type="PANTHER" id="PTHR42861">
    <property type="entry name" value="CALCIUM-TRANSPORTING ATPASE"/>
    <property type="match status" value="1"/>
</dbReference>
<keyword evidence="1" id="KW-1133">Transmembrane helix</keyword>
<dbReference type="SMART" id="SM00831">
    <property type="entry name" value="Cation_ATPase_N"/>
    <property type="match status" value="1"/>
</dbReference>
<comment type="caution">
    <text evidence="3">The sequence shown here is derived from an EMBL/GenBank/DDBJ whole genome shotgun (WGS) entry which is preliminary data.</text>
</comment>
<gene>
    <name evidence="3" type="ORF">LDC_2690</name>
</gene>